<keyword evidence="2" id="KW-0732">Signal</keyword>
<sequence length="201" mass="22697">MIGFNYDKTITWYSLDLFKRRIGFGKVVVNLGRPCEARSMHFVDTTENQKFQLTYTLTKWVSPWVLASHPITRQVAETPNKAQDAIFYSYTKYINGFAADLEEEEAMEMSSAWPESESFKDEGMGPIPPKWKGICQNDTDKGVRCNRSDHYVIIIDLTADADALRRKLIGLRYFNKGYGSAVGAVGLAAETPRDTDGHGTH</sequence>
<gene>
    <name evidence="4" type="ORF">B296_00013150</name>
</gene>
<evidence type="ECO:0000256" key="1">
    <source>
        <dbReference type="ARBA" id="ARBA00011073"/>
    </source>
</evidence>
<dbReference type="InterPro" id="IPR010259">
    <property type="entry name" value="S8pro/Inhibitor_I9"/>
</dbReference>
<evidence type="ECO:0000259" key="3">
    <source>
        <dbReference type="Pfam" id="PF05922"/>
    </source>
</evidence>
<protein>
    <recommendedName>
        <fullName evidence="3">Inhibitor I9 domain-containing protein</fullName>
    </recommendedName>
</protein>
<comment type="caution">
    <text evidence="4">The sequence shown here is derived from an EMBL/GenBank/DDBJ whole genome shotgun (WGS) entry which is preliminary data.</text>
</comment>
<dbReference type="InterPro" id="IPR036852">
    <property type="entry name" value="Peptidase_S8/S53_dom_sf"/>
</dbReference>
<dbReference type="Pfam" id="PF05922">
    <property type="entry name" value="Inhibitor_I9"/>
    <property type="match status" value="1"/>
</dbReference>
<dbReference type="AlphaFoldDB" id="A0A427AAI7"/>
<evidence type="ECO:0000313" key="5">
    <source>
        <dbReference type="Proteomes" id="UP000287651"/>
    </source>
</evidence>
<accession>A0A427AAI7</accession>
<evidence type="ECO:0000313" key="4">
    <source>
        <dbReference type="EMBL" id="RRT73255.1"/>
    </source>
</evidence>
<dbReference type="Gene3D" id="3.40.50.200">
    <property type="entry name" value="Peptidase S8/S53 domain"/>
    <property type="match status" value="1"/>
</dbReference>
<name>A0A427AAI7_ENSVE</name>
<reference evidence="4 5" key="1">
    <citation type="journal article" date="2014" name="Agronomy (Basel)">
        <title>A Draft Genome Sequence for Ensete ventricosum, the Drought-Tolerant Tree Against Hunger.</title>
        <authorList>
            <person name="Harrison J."/>
            <person name="Moore K.A."/>
            <person name="Paszkiewicz K."/>
            <person name="Jones T."/>
            <person name="Grant M."/>
            <person name="Ambacheew D."/>
            <person name="Muzemil S."/>
            <person name="Studholme D.J."/>
        </authorList>
    </citation>
    <scope>NUCLEOTIDE SEQUENCE [LARGE SCALE GENOMIC DNA]</scope>
</reference>
<dbReference type="EMBL" id="AMZH03003147">
    <property type="protein sequence ID" value="RRT73255.1"/>
    <property type="molecule type" value="Genomic_DNA"/>
</dbReference>
<dbReference type="PANTHER" id="PTHR10795">
    <property type="entry name" value="PROPROTEIN CONVERTASE SUBTILISIN/KEXIN"/>
    <property type="match status" value="1"/>
</dbReference>
<dbReference type="GO" id="GO:0004252">
    <property type="term" value="F:serine-type endopeptidase activity"/>
    <property type="evidence" value="ECO:0007669"/>
    <property type="project" value="InterPro"/>
</dbReference>
<dbReference type="GO" id="GO:0006508">
    <property type="term" value="P:proteolysis"/>
    <property type="evidence" value="ECO:0007669"/>
    <property type="project" value="InterPro"/>
</dbReference>
<proteinExistence type="inferred from homology"/>
<dbReference type="Proteomes" id="UP000287651">
    <property type="component" value="Unassembled WGS sequence"/>
</dbReference>
<feature type="domain" description="Inhibitor I9" evidence="3">
    <location>
        <begin position="58"/>
        <end position="110"/>
    </location>
</feature>
<organism evidence="4 5">
    <name type="scientific">Ensete ventricosum</name>
    <name type="common">Abyssinian banana</name>
    <name type="synonym">Musa ensete</name>
    <dbReference type="NCBI Taxonomy" id="4639"/>
    <lineage>
        <taxon>Eukaryota</taxon>
        <taxon>Viridiplantae</taxon>
        <taxon>Streptophyta</taxon>
        <taxon>Embryophyta</taxon>
        <taxon>Tracheophyta</taxon>
        <taxon>Spermatophyta</taxon>
        <taxon>Magnoliopsida</taxon>
        <taxon>Liliopsida</taxon>
        <taxon>Zingiberales</taxon>
        <taxon>Musaceae</taxon>
        <taxon>Ensete</taxon>
    </lineage>
</organism>
<comment type="similarity">
    <text evidence="1">Belongs to the peptidase S8 family.</text>
</comment>
<evidence type="ECO:0000256" key="2">
    <source>
        <dbReference type="ARBA" id="ARBA00022729"/>
    </source>
</evidence>
<dbReference type="InterPro" id="IPR045051">
    <property type="entry name" value="SBT"/>
</dbReference>
<feature type="non-terminal residue" evidence="4">
    <location>
        <position position="201"/>
    </location>
</feature>